<organism evidence="1 2">
    <name type="scientific">Phytophthora infestans</name>
    <name type="common">Potato late blight agent</name>
    <name type="synonym">Botrytis infestans</name>
    <dbReference type="NCBI Taxonomy" id="4787"/>
    <lineage>
        <taxon>Eukaryota</taxon>
        <taxon>Sar</taxon>
        <taxon>Stramenopiles</taxon>
        <taxon>Oomycota</taxon>
        <taxon>Peronosporomycetes</taxon>
        <taxon>Peronosporales</taxon>
        <taxon>Peronosporaceae</taxon>
        <taxon>Phytophthora</taxon>
    </lineage>
</organism>
<dbReference type="Proteomes" id="UP000602510">
    <property type="component" value="Unassembled WGS sequence"/>
</dbReference>
<keyword evidence="2" id="KW-1185">Reference proteome</keyword>
<gene>
    <name evidence="1" type="ORF">GN244_ATG17503</name>
</gene>
<dbReference type="EMBL" id="WSZM01000646">
    <property type="protein sequence ID" value="KAF4030702.1"/>
    <property type="molecule type" value="Genomic_DNA"/>
</dbReference>
<evidence type="ECO:0008006" key="3">
    <source>
        <dbReference type="Google" id="ProtNLM"/>
    </source>
</evidence>
<protein>
    <recommendedName>
        <fullName evidence="3">Transposase</fullName>
    </recommendedName>
</protein>
<proteinExistence type="predicted"/>
<sequence>MQTPYLYHVEDEGLFVLSEVMEVTCDDETCARWCMDVGQIDKQKRCPSCGSLMKPSLVRKRWRCSRRTKHTDGKEQLIGMLTCSFFNDAKLKLHRAVRLLLVWTTGLSQAQAMEMAEASERTVRD</sequence>
<evidence type="ECO:0000313" key="1">
    <source>
        <dbReference type="EMBL" id="KAF4030702.1"/>
    </source>
</evidence>
<evidence type="ECO:0000313" key="2">
    <source>
        <dbReference type="Proteomes" id="UP000602510"/>
    </source>
</evidence>
<reference evidence="1" key="1">
    <citation type="submission" date="2020-04" db="EMBL/GenBank/DDBJ databases">
        <title>Hybrid Assembly of Korean Phytophthora infestans isolates.</title>
        <authorList>
            <person name="Prokchorchik M."/>
            <person name="Lee Y."/>
            <person name="Seo J."/>
            <person name="Cho J.-H."/>
            <person name="Park Y.-E."/>
            <person name="Jang D.-C."/>
            <person name="Im J.-S."/>
            <person name="Choi J.-G."/>
            <person name="Park H.-J."/>
            <person name="Lee G.-B."/>
            <person name="Lee Y.-G."/>
            <person name="Hong S.-Y."/>
            <person name="Cho K."/>
            <person name="Sohn K.H."/>
        </authorList>
    </citation>
    <scope>NUCLEOTIDE SEQUENCE</scope>
    <source>
        <strain evidence="1">KR_1_A1</strain>
    </source>
</reference>
<comment type="caution">
    <text evidence="1">The sequence shown here is derived from an EMBL/GenBank/DDBJ whole genome shotgun (WGS) entry which is preliminary data.</text>
</comment>
<name>A0A833RQK5_PHYIN</name>
<dbReference type="AlphaFoldDB" id="A0A833RQK5"/>
<accession>A0A833RQK5</accession>